<reference evidence="5 6" key="1">
    <citation type="submission" date="2022-10" db="EMBL/GenBank/DDBJ databases">
        <title>Draft genome assembly of moderately radiation resistant bacterium Metabacillus halosaccharovorans.</title>
        <authorList>
            <person name="Pal S."/>
            <person name="Gopinathan A."/>
        </authorList>
    </citation>
    <scope>NUCLEOTIDE SEQUENCE [LARGE SCALE GENOMIC DNA]</scope>
    <source>
        <strain evidence="5 6">VITHBRA001</strain>
    </source>
</reference>
<sequence length="420" mass="47764">MKKRITGLLLVGGLSLTLSACQEATKLKESKAEAEHKLTLQVRNPKVEISTQFEQMAKAYEKENPNIDIQVETVGGATDDLADLKAQIAAGEGPDIFTNNGYEQGKLWKNLLEDLSDQPWVKQAYNETLIPMTFDEKLYGMPVNMEGYGFIYNKDLFEKAGIQTSPKTRTELEKAAEQLQKAGITPFANGYYEEWKLGVFLLNIAFAQQDDPDEFIKNLHSGSEKITTNQVFKEMIDLLDLTIKYGNEQPLTTDYSMELNMFTKGEAAILLQGNWVQPMIDQASPNMNIGFMPIPINDEPKNDALVVSVSNYWVINKQSSSEKKKEAKKFLNWMVSSTQGKSFMTEQFKFIPAFENIETNHLGPLAHDTLTYYKQGKTLSSNWFHFPVGIREEFGSSMQQYIDHQLNRDQLLQELQQSWD</sequence>
<comment type="similarity">
    <text evidence="1">Belongs to the bacterial solute-binding protein 1 family.</text>
</comment>
<organism evidence="5 6">
    <name type="scientific">Metabacillus halosaccharovorans</name>
    <dbReference type="NCBI Taxonomy" id="930124"/>
    <lineage>
        <taxon>Bacteria</taxon>
        <taxon>Bacillati</taxon>
        <taxon>Bacillota</taxon>
        <taxon>Bacilli</taxon>
        <taxon>Bacillales</taxon>
        <taxon>Bacillaceae</taxon>
        <taxon>Metabacillus</taxon>
    </lineage>
</organism>
<dbReference type="Gene3D" id="3.40.190.10">
    <property type="entry name" value="Periplasmic binding protein-like II"/>
    <property type="match status" value="2"/>
</dbReference>
<dbReference type="RefSeq" id="WP_264141361.1">
    <property type="nucleotide sequence ID" value="NZ_JAOYEY010000018.1"/>
</dbReference>
<evidence type="ECO:0000313" key="6">
    <source>
        <dbReference type="Proteomes" id="UP001526147"/>
    </source>
</evidence>
<evidence type="ECO:0000313" key="5">
    <source>
        <dbReference type="EMBL" id="MCV9884393.1"/>
    </source>
</evidence>
<evidence type="ECO:0000256" key="1">
    <source>
        <dbReference type="ARBA" id="ARBA00008520"/>
    </source>
</evidence>
<feature type="chain" id="PRO_5045170676" evidence="4">
    <location>
        <begin position="21"/>
        <end position="420"/>
    </location>
</feature>
<accession>A0ABT3DC26</accession>
<comment type="caution">
    <text evidence="5">The sequence shown here is derived from an EMBL/GenBank/DDBJ whole genome shotgun (WGS) entry which is preliminary data.</text>
</comment>
<keyword evidence="3 4" id="KW-0732">Signal</keyword>
<dbReference type="SUPFAM" id="SSF53850">
    <property type="entry name" value="Periplasmic binding protein-like II"/>
    <property type="match status" value="1"/>
</dbReference>
<gene>
    <name evidence="5" type="ORF">OIH86_01860</name>
</gene>
<evidence type="ECO:0000256" key="2">
    <source>
        <dbReference type="ARBA" id="ARBA00022448"/>
    </source>
</evidence>
<keyword evidence="2" id="KW-0813">Transport</keyword>
<dbReference type="PANTHER" id="PTHR30061:SF50">
    <property type="entry name" value="MALTOSE_MALTODEXTRIN-BINDING PERIPLASMIC PROTEIN"/>
    <property type="match status" value="1"/>
</dbReference>
<evidence type="ECO:0000256" key="3">
    <source>
        <dbReference type="ARBA" id="ARBA00022729"/>
    </source>
</evidence>
<dbReference type="Pfam" id="PF01547">
    <property type="entry name" value="SBP_bac_1"/>
    <property type="match status" value="1"/>
</dbReference>
<dbReference type="PROSITE" id="PS01037">
    <property type="entry name" value="SBP_BACTERIAL_1"/>
    <property type="match status" value="1"/>
</dbReference>
<dbReference type="InterPro" id="IPR006061">
    <property type="entry name" value="SBP_1_CS"/>
</dbReference>
<name>A0ABT3DC26_9BACI</name>
<evidence type="ECO:0000256" key="4">
    <source>
        <dbReference type="SAM" id="SignalP"/>
    </source>
</evidence>
<dbReference type="PANTHER" id="PTHR30061">
    <property type="entry name" value="MALTOSE-BINDING PERIPLASMIC PROTEIN"/>
    <property type="match status" value="1"/>
</dbReference>
<feature type="signal peptide" evidence="4">
    <location>
        <begin position="1"/>
        <end position="20"/>
    </location>
</feature>
<dbReference type="Proteomes" id="UP001526147">
    <property type="component" value="Unassembled WGS sequence"/>
</dbReference>
<protein>
    <submittedName>
        <fullName evidence="5">ABC transporter substrate-binding protein</fullName>
    </submittedName>
</protein>
<dbReference type="PROSITE" id="PS51257">
    <property type="entry name" value="PROKAR_LIPOPROTEIN"/>
    <property type="match status" value="1"/>
</dbReference>
<proteinExistence type="inferred from homology"/>
<dbReference type="EMBL" id="JAOYEY010000018">
    <property type="protein sequence ID" value="MCV9884393.1"/>
    <property type="molecule type" value="Genomic_DNA"/>
</dbReference>
<dbReference type="InterPro" id="IPR006059">
    <property type="entry name" value="SBP"/>
</dbReference>
<keyword evidence="6" id="KW-1185">Reference proteome</keyword>